<evidence type="ECO:0000313" key="1">
    <source>
        <dbReference type="EMBL" id="JAH88950.1"/>
    </source>
</evidence>
<dbReference type="AlphaFoldDB" id="A0A0E9WH92"/>
<sequence>MQPVLERPSPRPLYYILRARGTILLANWLNPQPTSGSTPWSVTPRLPSFHNGLFYGYVFKQKETVGAGRDASLQ</sequence>
<reference evidence="1" key="1">
    <citation type="submission" date="2014-11" db="EMBL/GenBank/DDBJ databases">
        <authorList>
            <person name="Amaro Gonzalez C."/>
        </authorList>
    </citation>
    <scope>NUCLEOTIDE SEQUENCE</scope>
</reference>
<organism evidence="1">
    <name type="scientific">Anguilla anguilla</name>
    <name type="common">European freshwater eel</name>
    <name type="synonym">Muraena anguilla</name>
    <dbReference type="NCBI Taxonomy" id="7936"/>
    <lineage>
        <taxon>Eukaryota</taxon>
        <taxon>Metazoa</taxon>
        <taxon>Chordata</taxon>
        <taxon>Craniata</taxon>
        <taxon>Vertebrata</taxon>
        <taxon>Euteleostomi</taxon>
        <taxon>Actinopterygii</taxon>
        <taxon>Neopterygii</taxon>
        <taxon>Teleostei</taxon>
        <taxon>Anguilliformes</taxon>
        <taxon>Anguillidae</taxon>
        <taxon>Anguilla</taxon>
    </lineage>
</organism>
<protein>
    <submittedName>
        <fullName evidence="1">Uncharacterized protein</fullName>
    </submittedName>
</protein>
<proteinExistence type="predicted"/>
<reference evidence="1" key="2">
    <citation type="journal article" date="2015" name="Fish Shellfish Immunol.">
        <title>Early steps in the European eel (Anguilla anguilla)-Vibrio vulnificus interaction in the gills: Role of the RtxA13 toxin.</title>
        <authorList>
            <person name="Callol A."/>
            <person name="Pajuelo D."/>
            <person name="Ebbesson L."/>
            <person name="Teles M."/>
            <person name="MacKenzie S."/>
            <person name="Amaro C."/>
        </authorList>
    </citation>
    <scope>NUCLEOTIDE SEQUENCE</scope>
</reference>
<name>A0A0E9WH92_ANGAN</name>
<accession>A0A0E9WH92</accession>
<dbReference type="EMBL" id="GBXM01019627">
    <property type="protein sequence ID" value="JAH88950.1"/>
    <property type="molecule type" value="Transcribed_RNA"/>
</dbReference>